<dbReference type="EMBL" id="CM056813">
    <property type="protein sequence ID" value="KAJ8642474.1"/>
    <property type="molecule type" value="Genomic_DNA"/>
</dbReference>
<organism evidence="1 2">
    <name type="scientific">Persea americana</name>
    <name type="common">Avocado</name>
    <dbReference type="NCBI Taxonomy" id="3435"/>
    <lineage>
        <taxon>Eukaryota</taxon>
        <taxon>Viridiplantae</taxon>
        <taxon>Streptophyta</taxon>
        <taxon>Embryophyta</taxon>
        <taxon>Tracheophyta</taxon>
        <taxon>Spermatophyta</taxon>
        <taxon>Magnoliopsida</taxon>
        <taxon>Magnoliidae</taxon>
        <taxon>Laurales</taxon>
        <taxon>Lauraceae</taxon>
        <taxon>Persea</taxon>
    </lineage>
</organism>
<evidence type="ECO:0000313" key="2">
    <source>
        <dbReference type="Proteomes" id="UP001234297"/>
    </source>
</evidence>
<feature type="non-terminal residue" evidence="1">
    <location>
        <position position="807"/>
    </location>
</feature>
<comment type="caution">
    <text evidence="1">The sequence shown here is derived from an EMBL/GenBank/DDBJ whole genome shotgun (WGS) entry which is preliminary data.</text>
</comment>
<dbReference type="Proteomes" id="UP001234297">
    <property type="component" value="Chromosome 5"/>
</dbReference>
<name>A0ACC2M9T2_PERAE</name>
<sequence>MAAIQVVIKIMARKNLGGRVLAVVQDRRLSNFRQSLVGAIESSGDTGVIFFSVFPDYMIDIGDTMESLHLRVQSQGFSFKPGTKGLCVQYNMYYKMMNSSEPRGKLSQKEDNDVTTMIKASSANSIQRAEKIKWGDIHFPKEWEIMEEKVKDETSSISAIQYKLDGRIILKFNNSPTLEEPRPQSSAQETGRRKSLMERSNCKMVRSTTYEEYVQEFETTERPERLNELVKILANWKIEPEVQNIKVTGESSNHLFLDDQHKKNREDERSYRDWNFSDPENNERRGKQIRINKQNGHNLFVETSCSKLEPISTAGHYLDLDKCPNISEIINAWGDSMNIVRSSNPEWSFTQYRRYIEKTLKGIVGDFWKRHRQTCADCVQANAVGEPREWTQHMLKIIRREFGGIEAEQDARIKEIAKNKLTNLAICDLRYLEEYEIEFKKYFYQAGLENDENAKNMYFHKLPYPLGVKIQQDYEKNPDTNQRLNTLGERILFVHHALRNLCIERKSQKISRKQLKGHFANKCPNRGKMQNTKMVRILEQMPETYFENFKIIQDEASDTESEVFSLLSSNEEEDESSSTGSETENLMMITETPLPNIIQINNRWMKRIIYDPPLDPCMEYDYPSWEEIPAPQAPKVDAKVLLESAKPFTSKHSIYIETRVSVRGYHRYTLNAYVDTGAGFNMMLKHALPDHMWKKAPVPLEAVMADTNTSSLEYVAHNIHVFISGKDFLIDKVWQTNLKGQPDLLLGNNFIQTYEPFVQTKNTIQFTLPNGQPVTVDKVRDAYAHAFEPTFLDTFKKPSSECPDEKP</sequence>
<evidence type="ECO:0000313" key="1">
    <source>
        <dbReference type="EMBL" id="KAJ8642474.1"/>
    </source>
</evidence>
<gene>
    <name evidence="1" type="ORF">MRB53_019168</name>
</gene>
<accession>A0ACC2M9T2</accession>
<keyword evidence="2" id="KW-1185">Reference proteome</keyword>
<proteinExistence type="predicted"/>
<reference evidence="1 2" key="1">
    <citation type="journal article" date="2022" name="Hortic Res">
        <title>A haplotype resolved chromosomal level avocado genome allows analysis of novel avocado genes.</title>
        <authorList>
            <person name="Nath O."/>
            <person name="Fletcher S.J."/>
            <person name="Hayward A."/>
            <person name="Shaw L.M."/>
            <person name="Masouleh A.K."/>
            <person name="Furtado A."/>
            <person name="Henry R.J."/>
            <person name="Mitter N."/>
        </authorList>
    </citation>
    <scope>NUCLEOTIDE SEQUENCE [LARGE SCALE GENOMIC DNA]</scope>
    <source>
        <strain evidence="2">cv. Hass</strain>
    </source>
</reference>
<protein>
    <submittedName>
        <fullName evidence="1">Uncharacterized protein</fullName>
    </submittedName>
</protein>